<dbReference type="PANTHER" id="PTHR22748:SF6">
    <property type="entry name" value="DNA-(APURINIC OR APYRIMIDINIC SITE) ENDONUCLEASE"/>
    <property type="match status" value="1"/>
</dbReference>
<proteinExistence type="inferred from homology"/>
<keyword evidence="3" id="KW-0378">Hydrolase</keyword>
<dbReference type="NCBIfam" id="TIGR00195">
    <property type="entry name" value="exoDNase_III"/>
    <property type="match status" value="1"/>
</dbReference>
<dbReference type="SUPFAM" id="SSF56219">
    <property type="entry name" value="DNase I-like"/>
    <property type="match status" value="1"/>
</dbReference>
<dbReference type="GO" id="GO:0006284">
    <property type="term" value="P:base-excision repair"/>
    <property type="evidence" value="ECO:0007669"/>
    <property type="project" value="TreeGrafter"/>
</dbReference>
<keyword evidence="11" id="KW-0540">Nuclease</keyword>
<evidence type="ECO:0000256" key="9">
    <source>
        <dbReference type="SAM" id="MobiDB-lite"/>
    </source>
</evidence>
<dbReference type="InterPro" id="IPR036691">
    <property type="entry name" value="Endo/exonu/phosph_ase_sf"/>
</dbReference>
<feature type="binding site" evidence="6">
    <location>
        <position position="93"/>
    </location>
    <ligand>
        <name>Mg(2+)</name>
        <dbReference type="ChEBI" id="CHEBI:18420"/>
        <label>1</label>
    </ligand>
</feature>
<feature type="binding site" evidence="6">
    <location>
        <position position="234"/>
    </location>
    <ligand>
        <name>Mg(2+)</name>
        <dbReference type="ChEBI" id="CHEBI:18420"/>
        <label>1</label>
    </ligand>
</feature>
<keyword evidence="11" id="KW-0255">Endonuclease</keyword>
<keyword evidence="8" id="KW-0234">DNA repair</keyword>
<dbReference type="InterPro" id="IPR004808">
    <property type="entry name" value="AP_endonuc_1"/>
</dbReference>
<feature type="site" description="Interaction with DNA substrate" evidence="7">
    <location>
        <position position="342"/>
    </location>
</feature>
<organism evidence="11 12">
    <name type="scientific">Mycena rosella</name>
    <name type="common">Pink bonnet</name>
    <name type="synonym">Agaricus rosellus</name>
    <dbReference type="NCBI Taxonomy" id="1033263"/>
    <lineage>
        <taxon>Eukaryota</taxon>
        <taxon>Fungi</taxon>
        <taxon>Dikarya</taxon>
        <taxon>Basidiomycota</taxon>
        <taxon>Agaricomycotina</taxon>
        <taxon>Agaricomycetes</taxon>
        <taxon>Agaricomycetidae</taxon>
        <taxon>Agaricales</taxon>
        <taxon>Marasmiineae</taxon>
        <taxon>Mycenaceae</taxon>
        <taxon>Mycena</taxon>
    </lineage>
</organism>
<feature type="site" description="Important for catalytic activity" evidence="7">
    <location>
        <position position="315"/>
    </location>
</feature>
<evidence type="ECO:0000256" key="8">
    <source>
        <dbReference type="RuleBase" id="RU362131"/>
    </source>
</evidence>
<accession>A0AAD7H1E8</accession>
<evidence type="ECO:0000313" key="12">
    <source>
        <dbReference type="Proteomes" id="UP001221757"/>
    </source>
</evidence>
<feature type="region of interest" description="Disordered" evidence="9">
    <location>
        <begin position="25"/>
        <end position="61"/>
    </location>
</feature>
<evidence type="ECO:0000313" key="11">
    <source>
        <dbReference type="EMBL" id="KAJ7709704.1"/>
    </source>
</evidence>
<dbReference type="NCBIfam" id="TIGR00633">
    <property type="entry name" value="xth"/>
    <property type="match status" value="1"/>
</dbReference>
<dbReference type="PROSITE" id="PS51435">
    <property type="entry name" value="AP_NUCLEASE_F1_4"/>
    <property type="match status" value="1"/>
</dbReference>
<feature type="domain" description="Endonuclease/exonuclease/phosphatase" evidence="10">
    <location>
        <begin position="90"/>
        <end position="342"/>
    </location>
</feature>
<feature type="active site" description="Proton donor/acceptor" evidence="5">
    <location>
        <position position="234"/>
    </location>
</feature>
<feature type="active site" evidence="5">
    <location>
        <position position="195"/>
    </location>
</feature>
<dbReference type="PANTHER" id="PTHR22748">
    <property type="entry name" value="AP ENDONUCLEASE"/>
    <property type="match status" value="1"/>
</dbReference>
<comment type="caution">
    <text evidence="11">The sequence shown here is derived from an EMBL/GenBank/DDBJ whole genome shotgun (WGS) entry which is preliminary data.</text>
</comment>
<feature type="binding site" evidence="6">
    <location>
        <position position="121"/>
    </location>
    <ligand>
        <name>Mg(2+)</name>
        <dbReference type="ChEBI" id="CHEBI:18420"/>
        <label>1</label>
    </ligand>
</feature>
<keyword evidence="8" id="KW-0227">DNA damage</keyword>
<dbReference type="CDD" id="cd09087">
    <property type="entry name" value="Ape1-like_AP-endo"/>
    <property type="match status" value="1"/>
</dbReference>
<comment type="similarity">
    <text evidence="1 8">Belongs to the DNA repair enzymes AP/ExoA family.</text>
</comment>
<dbReference type="GO" id="GO:0008311">
    <property type="term" value="F:double-stranded DNA 3'-5' DNA exonuclease activity"/>
    <property type="evidence" value="ECO:0007669"/>
    <property type="project" value="TreeGrafter"/>
</dbReference>
<feature type="binding site" evidence="6">
    <location>
        <position position="236"/>
    </location>
    <ligand>
        <name>Mg(2+)</name>
        <dbReference type="ChEBI" id="CHEBI:18420"/>
        <label>1</label>
    </ligand>
</feature>
<keyword evidence="12" id="KW-1185">Reference proteome</keyword>
<evidence type="ECO:0000256" key="3">
    <source>
        <dbReference type="ARBA" id="ARBA00022801"/>
    </source>
</evidence>
<sequence length="353" mass="39768">MLLIRTLSARQTLIHNLRPVSAVKWTTMPPKRASSSKRKASESDDETKQQAPKKVKVASTPAVVNTQPTNKVLPVNIVFPERTPGTLRLATWNVCGLAASQKKGFKYYVEAEDPDILILTETKVNNEPIDLALKARFPHSCWSISAKKTYSGTAILSKHKPLSVTTALPGHPDPMHVKGRIVTLEFENCFVVGTYTVNAGADLKTLDEKKEWNTHFEAYIRDLDKRKPVIWTGDLNVAPTELDLANPKPNWNKTAGYTEAETTAFKNILDPPPTAAPDAKKFVDVWRRIHPTDKQYTYFSYRFNCRMKGVGWRLDMFVLSERIADRVKMCEIRSEIYGASDHCPLVMEIEGVL</sequence>
<dbReference type="GO" id="GO:0003906">
    <property type="term" value="F:DNA-(apurinic or apyrimidinic site) endonuclease activity"/>
    <property type="evidence" value="ECO:0007669"/>
    <property type="project" value="TreeGrafter"/>
</dbReference>
<reference evidence="11" key="1">
    <citation type="submission" date="2023-03" db="EMBL/GenBank/DDBJ databases">
        <title>Massive genome expansion in bonnet fungi (Mycena s.s.) driven by repeated elements and novel gene families across ecological guilds.</title>
        <authorList>
            <consortium name="Lawrence Berkeley National Laboratory"/>
            <person name="Harder C.B."/>
            <person name="Miyauchi S."/>
            <person name="Viragh M."/>
            <person name="Kuo A."/>
            <person name="Thoen E."/>
            <person name="Andreopoulos B."/>
            <person name="Lu D."/>
            <person name="Skrede I."/>
            <person name="Drula E."/>
            <person name="Henrissat B."/>
            <person name="Morin E."/>
            <person name="Kohler A."/>
            <person name="Barry K."/>
            <person name="LaButti K."/>
            <person name="Morin E."/>
            <person name="Salamov A."/>
            <person name="Lipzen A."/>
            <person name="Mereny Z."/>
            <person name="Hegedus B."/>
            <person name="Baldrian P."/>
            <person name="Stursova M."/>
            <person name="Weitz H."/>
            <person name="Taylor A."/>
            <person name="Grigoriev I.V."/>
            <person name="Nagy L.G."/>
            <person name="Martin F."/>
            <person name="Kauserud H."/>
        </authorList>
    </citation>
    <scope>NUCLEOTIDE SEQUENCE</scope>
    <source>
        <strain evidence="11">CBHHK067</strain>
    </source>
</reference>
<name>A0AAD7H1E8_MYCRO</name>
<feature type="active site" description="Proton acceptor" evidence="5">
    <location>
        <position position="342"/>
    </location>
</feature>
<dbReference type="EC" id="3.1.-.-" evidence="8"/>
<dbReference type="GO" id="GO:0046872">
    <property type="term" value="F:metal ion binding"/>
    <property type="evidence" value="ECO:0007669"/>
    <property type="project" value="UniProtKB-KW"/>
</dbReference>
<comment type="cofactor">
    <cofactor evidence="6 8">
        <name>Mg(2+)</name>
        <dbReference type="ChEBI" id="CHEBI:18420"/>
    </cofactor>
    <cofactor evidence="6 8">
        <name>Mn(2+)</name>
        <dbReference type="ChEBI" id="CHEBI:29035"/>
    </cofactor>
    <text evidence="6 8">Probably binds two magnesium or manganese ions per subunit.</text>
</comment>
<feature type="site" description="Transition state stabilizer" evidence="7">
    <location>
        <position position="236"/>
    </location>
</feature>
<dbReference type="InterPro" id="IPR005135">
    <property type="entry name" value="Endo/exonuclease/phosphatase"/>
</dbReference>
<evidence type="ECO:0000256" key="6">
    <source>
        <dbReference type="PIRSR" id="PIRSR604808-2"/>
    </source>
</evidence>
<feature type="binding site" evidence="6">
    <location>
        <position position="341"/>
    </location>
    <ligand>
        <name>Mg(2+)</name>
        <dbReference type="ChEBI" id="CHEBI:18420"/>
        <label>1</label>
    </ligand>
</feature>
<dbReference type="EMBL" id="JARKIE010000002">
    <property type="protein sequence ID" value="KAJ7709704.1"/>
    <property type="molecule type" value="Genomic_DNA"/>
</dbReference>
<dbReference type="GO" id="GO:0005634">
    <property type="term" value="C:nucleus"/>
    <property type="evidence" value="ECO:0007669"/>
    <property type="project" value="TreeGrafter"/>
</dbReference>
<keyword evidence="6" id="KW-0464">Manganese</keyword>
<evidence type="ECO:0000256" key="7">
    <source>
        <dbReference type="PIRSR" id="PIRSR604808-3"/>
    </source>
</evidence>
<evidence type="ECO:0000256" key="1">
    <source>
        <dbReference type="ARBA" id="ARBA00007092"/>
    </source>
</evidence>
<keyword evidence="4 6" id="KW-0460">Magnesium</keyword>
<protein>
    <recommendedName>
        <fullName evidence="8">DNA-(apurinic or apyrimidinic site) endonuclease</fullName>
        <ecNumber evidence="8">3.1.-.-</ecNumber>
    </recommendedName>
</protein>
<feature type="binding site" evidence="6">
    <location>
        <position position="342"/>
    </location>
    <ligand>
        <name>Mg(2+)</name>
        <dbReference type="ChEBI" id="CHEBI:18420"/>
        <label>1</label>
    </ligand>
</feature>
<feature type="compositionally biased region" description="Basic and acidic residues" evidence="9">
    <location>
        <begin position="39"/>
        <end position="48"/>
    </location>
</feature>
<dbReference type="Gene3D" id="3.60.10.10">
    <property type="entry name" value="Endonuclease/exonuclease/phosphatase"/>
    <property type="match status" value="1"/>
</dbReference>
<dbReference type="Pfam" id="PF03372">
    <property type="entry name" value="Exo_endo_phos"/>
    <property type="match status" value="1"/>
</dbReference>
<evidence type="ECO:0000259" key="10">
    <source>
        <dbReference type="Pfam" id="PF03372"/>
    </source>
</evidence>
<gene>
    <name evidence="11" type="ORF">B0H17DRAFT_1028801</name>
</gene>
<dbReference type="AlphaFoldDB" id="A0AAD7H1E8"/>
<evidence type="ECO:0000256" key="5">
    <source>
        <dbReference type="PIRSR" id="PIRSR604808-1"/>
    </source>
</evidence>
<dbReference type="Proteomes" id="UP001221757">
    <property type="component" value="Unassembled WGS sequence"/>
</dbReference>
<evidence type="ECO:0000256" key="2">
    <source>
        <dbReference type="ARBA" id="ARBA00022723"/>
    </source>
</evidence>
<dbReference type="GO" id="GO:0008081">
    <property type="term" value="F:phosphoric diester hydrolase activity"/>
    <property type="evidence" value="ECO:0007669"/>
    <property type="project" value="TreeGrafter"/>
</dbReference>
<keyword evidence="2 6" id="KW-0479">Metal-binding</keyword>
<evidence type="ECO:0000256" key="4">
    <source>
        <dbReference type="ARBA" id="ARBA00022842"/>
    </source>
</evidence>